<dbReference type="Proteomes" id="UP000243688">
    <property type="component" value="Unassembled WGS sequence"/>
</dbReference>
<organism evidence="7 8">
    <name type="scientific">Candidatus Reconcilbacillus cellulovorans</name>
    <dbReference type="NCBI Taxonomy" id="1906605"/>
    <lineage>
        <taxon>Bacteria</taxon>
        <taxon>Bacillati</taxon>
        <taxon>Bacillota</taxon>
        <taxon>Bacilli</taxon>
        <taxon>Bacillales</taxon>
        <taxon>Paenibacillaceae</taxon>
        <taxon>Candidatus Reconcilbacillus</taxon>
    </lineage>
</organism>
<evidence type="ECO:0000256" key="3">
    <source>
        <dbReference type="ARBA" id="ARBA00023143"/>
    </source>
</evidence>
<keyword evidence="7" id="KW-0969">Cilium</keyword>
<dbReference type="AlphaFoldDB" id="A0A2A6E2I7"/>
<keyword evidence="7" id="KW-0282">Flagellum</keyword>
<dbReference type="Pfam" id="PF02049">
    <property type="entry name" value="FliE"/>
    <property type="match status" value="1"/>
</dbReference>
<evidence type="ECO:0000256" key="6">
    <source>
        <dbReference type="SAM" id="MobiDB-lite"/>
    </source>
</evidence>
<dbReference type="PRINTS" id="PR01006">
    <property type="entry name" value="FLGHOOKFLIE"/>
</dbReference>
<dbReference type="PANTHER" id="PTHR34653:SF1">
    <property type="entry name" value="FLAGELLAR HOOK-BASAL BODY COMPLEX PROTEIN FLIE"/>
    <property type="match status" value="1"/>
</dbReference>
<evidence type="ECO:0000256" key="1">
    <source>
        <dbReference type="ARBA" id="ARBA00004117"/>
    </source>
</evidence>
<proteinExistence type="inferred from homology"/>
<accession>A0A2A6E2I7</accession>
<dbReference type="GO" id="GO:0003774">
    <property type="term" value="F:cytoskeletal motor activity"/>
    <property type="evidence" value="ECO:0007669"/>
    <property type="project" value="InterPro"/>
</dbReference>
<keyword evidence="7" id="KW-0966">Cell projection</keyword>
<protein>
    <recommendedName>
        <fullName evidence="4 5">Flagellar hook-basal body complex protein FliE</fullName>
    </recommendedName>
</protein>
<evidence type="ECO:0000256" key="2">
    <source>
        <dbReference type="ARBA" id="ARBA00009272"/>
    </source>
</evidence>
<feature type="region of interest" description="Disordered" evidence="6">
    <location>
        <begin position="1"/>
        <end position="34"/>
    </location>
</feature>
<dbReference type="PANTHER" id="PTHR34653">
    <property type="match status" value="1"/>
</dbReference>
<dbReference type="HAMAP" id="MF_00724">
    <property type="entry name" value="FliE"/>
    <property type="match status" value="1"/>
</dbReference>
<dbReference type="InterPro" id="IPR001624">
    <property type="entry name" value="FliE"/>
</dbReference>
<evidence type="ECO:0000313" key="8">
    <source>
        <dbReference type="Proteomes" id="UP000243688"/>
    </source>
</evidence>
<comment type="subcellular location">
    <subcellularLocation>
        <location evidence="1 4">Bacterial flagellum basal body</location>
    </subcellularLocation>
</comment>
<evidence type="ECO:0000256" key="5">
    <source>
        <dbReference type="NCBIfam" id="TIGR00205"/>
    </source>
</evidence>
<comment type="caution">
    <text evidence="7">The sequence shown here is derived from an EMBL/GenBank/DDBJ whole genome shotgun (WGS) entry which is preliminary data.</text>
</comment>
<dbReference type="GO" id="GO:0005198">
    <property type="term" value="F:structural molecule activity"/>
    <property type="evidence" value="ECO:0007669"/>
    <property type="project" value="UniProtKB-UniRule"/>
</dbReference>
<dbReference type="GO" id="GO:0071973">
    <property type="term" value="P:bacterial-type flagellum-dependent cell motility"/>
    <property type="evidence" value="ECO:0007669"/>
    <property type="project" value="InterPro"/>
</dbReference>
<dbReference type="GO" id="GO:0009425">
    <property type="term" value="C:bacterial-type flagellum basal body"/>
    <property type="evidence" value="ECO:0007669"/>
    <property type="project" value="UniProtKB-SubCell"/>
</dbReference>
<name>A0A2A6E2I7_9BACL</name>
<sequence>MESVGWLPVSPKLPSAAGPSTVSGGSNTPGEAGADKLVRSFGELLDRAIADLEAQQAEVQELNRRFLAGELPDVHQLMITSEKALLGVELAVQVRNKAIEAYQEIMRMQI</sequence>
<feature type="compositionally biased region" description="Polar residues" evidence="6">
    <location>
        <begin position="18"/>
        <end position="29"/>
    </location>
</feature>
<evidence type="ECO:0000313" key="7">
    <source>
        <dbReference type="EMBL" id="PDO11234.1"/>
    </source>
</evidence>
<dbReference type="NCBIfam" id="TIGR00205">
    <property type="entry name" value="fliE"/>
    <property type="match status" value="1"/>
</dbReference>
<keyword evidence="3 4" id="KW-0975">Bacterial flagellum</keyword>
<reference evidence="7 8" key="1">
    <citation type="submission" date="2016-12" db="EMBL/GenBank/DDBJ databases">
        <title>Candidatus Reconcilibacillus cellulovorans genome.</title>
        <authorList>
            <person name="Kolinko S."/>
            <person name="Wu Y.-W."/>
            <person name="Tachea F."/>
            <person name="Denzel E."/>
            <person name="Hiras J."/>
            <person name="Baecker N."/>
            <person name="Chan L.J."/>
            <person name="Eichorst S.A."/>
            <person name="Frey D."/>
            <person name="Adams P.D."/>
            <person name="Pray T."/>
            <person name="Tanjore D."/>
            <person name="Petzold C.J."/>
            <person name="Gladden J.M."/>
            <person name="Simmons B.A."/>
            <person name="Singer S.W."/>
        </authorList>
    </citation>
    <scope>NUCLEOTIDE SEQUENCE [LARGE SCALE GENOMIC DNA]</scope>
    <source>
        <strain evidence="7">JTherm</strain>
    </source>
</reference>
<dbReference type="EMBL" id="MOXJ01000004">
    <property type="protein sequence ID" value="PDO11234.1"/>
    <property type="molecule type" value="Genomic_DNA"/>
</dbReference>
<gene>
    <name evidence="4" type="primary">fliE</name>
    <name evidence="7" type="ORF">BLM47_03310</name>
</gene>
<comment type="similarity">
    <text evidence="2 4">Belongs to the FliE family.</text>
</comment>
<evidence type="ECO:0000256" key="4">
    <source>
        <dbReference type="HAMAP-Rule" id="MF_00724"/>
    </source>
</evidence>